<name>A0ABU0DZM4_9FIRM</name>
<dbReference type="PANTHER" id="PTHR30461:SF2">
    <property type="entry name" value="SERINE RECOMBINASE PINE-RELATED"/>
    <property type="match status" value="1"/>
</dbReference>
<dbReference type="Pfam" id="PF00239">
    <property type="entry name" value="Resolvase"/>
    <property type="match status" value="1"/>
</dbReference>
<dbReference type="RefSeq" id="WP_307405533.1">
    <property type="nucleotide sequence ID" value="NZ_JAUSUR010000001.1"/>
</dbReference>
<evidence type="ECO:0000313" key="5">
    <source>
        <dbReference type="Proteomes" id="UP001230220"/>
    </source>
</evidence>
<keyword evidence="1" id="KW-0238">DNA-binding</keyword>
<sequence length="101" mass="11562">MKNVAVYLRSSINEDIDNLNYQSNLINSYMIDNLHNDGKVIHFIDNGVSGKGLDGKALNTLLAEIEKGNINKLIVLHKDRLTRREDILIELEKNLMNIMLR</sequence>
<reference evidence="4 5" key="1">
    <citation type="submission" date="2023-07" db="EMBL/GenBank/DDBJ databases">
        <title>Genomic Encyclopedia of Type Strains, Phase IV (KMG-IV): sequencing the most valuable type-strain genomes for metagenomic binning, comparative biology and taxonomic classification.</title>
        <authorList>
            <person name="Goeker M."/>
        </authorList>
    </citation>
    <scope>NUCLEOTIDE SEQUENCE [LARGE SCALE GENOMIC DNA]</scope>
    <source>
        <strain evidence="4 5">DSM 16784</strain>
    </source>
</reference>
<dbReference type="InterPro" id="IPR036162">
    <property type="entry name" value="Resolvase-like_N_sf"/>
</dbReference>
<gene>
    <name evidence="4" type="ORF">J2S15_000705</name>
</gene>
<keyword evidence="5" id="KW-1185">Reference proteome</keyword>
<evidence type="ECO:0000256" key="1">
    <source>
        <dbReference type="ARBA" id="ARBA00023125"/>
    </source>
</evidence>
<dbReference type="InterPro" id="IPR006119">
    <property type="entry name" value="Resolv_N"/>
</dbReference>
<dbReference type="Proteomes" id="UP001230220">
    <property type="component" value="Unassembled WGS sequence"/>
</dbReference>
<dbReference type="PROSITE" id="PS51736">
    <property type="entry name" value="RECOMBINASES_3"/>
    <property type="match status" value="1"/>
</dbReference>
<evidence type="ECO:0000313" key="4">
    <source>
        <dbReference type="EMBL" id="MDQ0359974.1"/>
    </source>
</evidence>
<dbReference type="SUPFAM" id="SSF53041">
    <property type="entry name" value="Resolvase-like"/>
    <property type="match status" value="1"/>
</dbReference>
<dbReference type="PANTHER" id="PTHR30461">
    <property type="entry name" value="DNA-INVERTASE FROM LAMBDOID PROPHAGE"/>
    <property type="match status" value="1"/>
</dbReference>
<evidence type="ECO:0000256" key="2">
    <source>
        <dbReference type="ARBA" id="ARBA00023172"/>
    </source>
</evidence>
<dbReference type="InterPro" id="IPR050639">
    <property type="entry name" value="SSR_resolvase"/>
</dbReference>
<dbReference type="EMBL" id="JAUSUR010000001">
    <property type="protein sequence ID" value="MDQ0359974.1"/>
    <property type="molecule type" value="Genomic_DNA"/>
</dbReference>
<protein>
    <submittedName>
        <fullName evidence="4">DNA invertase Pin-like site-specific DNA recombinase</fullName>
    </submittedName>
</protein>
<proteinExistence type="predicted"/>
<accession>A0ABU0DZM4</accession>
<dbReference type="Gene3D" id="3.40.50.1390">
    <property type="entry name" value="Resolvase, N-terminal catalytic domain"/>
    <property type="match status" value="1"/>
</dbReference>
<organism evidence="4 5">
    <name type="scientific">Breznakia pachnodae</name>
    <dbReference type="NCBI Taxonomy" id="265178"/>
    <lineage>
        <taxon>Bacteria</taxon>
        <taxon>Bacillati</taxon>
        <taxon>Bacillota</taxon>
        <taxon>Erysipelotrichia</taxon>
        <taxon>Erysipelotrichales</taxon>
        <taxon>Erysipelotrichaceae</taxon>
        <taxon>Breznakia</taxon>
    </lineage>
</organism>
<feature type="domain" description="Resolvase/invertase-type recombinase catalytic" evidence="3">
    <location>
        <begin position="3"/>
        <end position="101"/>
    </location>
</feature>
<keyword evidence="2" id="KW-0233">DNA recombination</keyword>
<evidence type="ECO:0000259" key="3">
    <source>
        <dbReference type="PROSITE" id="PS51736"/>
    </source>
</evidence>
<comment type="caution">
    <text evidence="4">The sequence shown here is derived from an EMBL/GenBank/DDBJ whole genome shotgun (WGS) entry which is preliminary data.</text>
</comment>